<dbReference type="Proteomes" id="UP000823941">
    <property type="component" value="Chromosome 1"/>
</dbReference>
<reference evidence="1 2" key="1">
    <citation type="submission" date="2021-06" db="EMBL/GenBank/DDBJ databases">
        <title>A haploid diamondback moth (Plutella xylostella L.) genome assembly resolves 31 chromosomes and identifies a diamide resistance mutation.</title>
        <authorList>
            <person name="Ward C.M."/>
            <person name="Perry K.D."/>
            <person name="Baker G."/>
            <person name="Powis K."/>
            <person name="Heckel D.G."/>
            <person name="Baxter S.W."/>
        </authorList>
    </citation>
    <scope>NUCLEOTIDE SEQUENCE [LARGE SCALE GENOMIC DNA]</scope>
    <source>
        <strain evidence="1 2">LV</strain>
        <tissue evidence="1">Single pupa</tissue>
    </source>
</reference>
<evidence type="ECO:0000313" key="2">
    <source>
        <dbReference type="Proteomes" id="UP000823941"/>
    </source>
</evidence>
<accession>A0ABQ7R858</accession>
<protein>
    <submittedName>
        <fullName evidence="1">Uncharacterized protein</fullName>
    </submittedName>
</protein>
<gene>
    <name evidence="1" type="ORF">JYU34_000609</name>
</gene>
<comment type="caution">
    <text evidence="1">The sequence shown here is derived from an EMBL/GenBank/DDBJ whole genome shotgun (WGS) entry which is preliminary data.</text>
</comment>
<keyword evidence="2" id="KW-1185">Reference proteome</keyword>
<dbReference type="EMBL" id="JAHIBW010000001">
    <property type="protein sequence ID" value="KAG7313477.1"/>
    <property type="molecule type" value="Genomic_DNA"/>
</dbReference>
<sequence length="166" mass="18904">MTMDMAKFNRKTKTLTLKIFVAKGSSDSDMTRVADRLAGCVHAWESLQAPVTLLNIVKGYKTPFGKKSPLYLPKNIKRSWRTPVSPQMNQAVKEMMESGVLESAQLSPSFISPMFLTPKSDGTMRHVQISKFRLINIQKIPDLQPREWLVKIDISRLPPKKYLVLE</sequence>
<proteinExistence type="predicted"/>
<organism evidence="1 2">
    <name type="scientific">Plutella xylostella</name>
    <name type="common">Diamondback moth</name>
    <name type="synonym">Plutella maculipennis</name>
    <dbReference type="NCBI Taxonomy" id="51655"/>
    <lineage>
        <taxon>Eukaryota</taxon>
        <taxon>Metazoa</taxon>
        <taxon>Ecdysozoa</taxon>
        <taxon>Arthropoda</taxon>
        <taxon>Hexapoda</taxon>
        <taxon>Insecta</taxon>
        <taxon>Pterygota</taxon>
        <taxon>Neoptera</taxon>
        <taxon>Endopterygota</taxon>
        <taxon>Lepidoptera</taxon>
        <taxon>Glossata</taxon>
        <taxon>Ditrysia</taxon>
        <taxon>Yponomeutoidea</taxon>
        <taxon>Plutellidae</taxon>
        <taxon>Plutella</taxon>
    </lineage>
</organism>
<name>A0ABQ7R858_PLUXY</name>
<evidence type="ECO:0000313" key="1">
    <source>
        <dbReference type="EMBL" id="KAG7313477.1"/>
    </source>
</evidence>